<sequence length="175" mass="18507">MLIVLSGLPGTGKSTLARALARDLRAAHLRVDSVEAALLNAGLDRVTVEGYAALYAVAADQLSAGLPVIVDLVNPVTATREAWADVAARAGATLVNVEVTCTDPAEHRRRVETRHTAPDTHAGRWAPPTWADVQAAAHHYEPWTAPVLRLDTAHATPAELIGTLRARLPDAGTLP</sequence>
<dbReference type="STRING" id="317577.GCA_000419625_00644"/>
<accession>A0A221STP4</accession>
<keyword evidence="1" id="KW-0808">Transferase</keyword>
<keyword evidence="2" id="KW-1185">Reference proteome</keyword>
<evidence type="ECO:0000313" key="1">
    <source>
        <dbReference type="EMBL" id="ASN80022.1"/>
    </source>
</evidence>
<dbReference type="PANTHER" id="PTHR37807:SF3">
    <property type="entry name" value="OS07G0160300 PROTEIN"/>
    <property type="match status" value="1"/>
</dbReference>
<name>A0A221STP4_9DEIO</name>
<dbReference type="Pfam" id="PF13671">
    <property type="entry name" value="AAA_33"/>
    <property type="match status" value="1"/>
</dbReference>
<evidence type="ECO:0000313" key="2">
    <source>
        <dbReference type="Proteomes" id="UP000259030"/>
    </source>
</evidence>
<gene>
    <name evidence="1" type="ORF">DFI_02485</name>
</gene>
<reference evidence="1 2" key="1">
    <citation type="submission" date="2017-05" db="EMBL/GenBank/DDBJ databases">
        <title>The complete genome sequence of Deinococcus ficus isolated from the rhizosphere of the Ficus religiosa L. in Taiwan.</title>
        <authorList>
            <person name="Wu K.-M."/>
            <person name="Liao T.-L."/>
            <person name="Liu Y.-M."/>
            <person name="Young C.-C."/>
            <person name="Tsai S.-F."/>
        </authorList>
    </citation>
    <scope>NUCLEOTIDE SEQUENCE [LARGE SCALE GENOMIC DNA]</scope>
    <source>
        <strain evidence="1 2">CC-FR2-10</strain>
    </source>
</reference>
<dbReference type="PANTHER" id="PTHR37807">
    <property type="entry name" value="OS07G0160300 PROTEIN"/>
    <property type="match status" value="1"/>
</dbReference>
<dbReference type="Gene3D" id="3.40.50.300">
    <property type="entry name" value="P-loop containing nucleotide triphosphate hydrolases"/>
    <property type="match status" value="1"/>
</dbReference>
<proteinExistence type="predicted"/>
<dbReference type="SUPFAM" id="SSF52540">
    <property type="entry name" value="P-loop containing nucleoside triphosphate hydrolases"/>
    <property type="match status" value="1"/>
</dbReference>
<protein>
    <submittedName>
        <fullName evidence="1">Kinase</fullName>
    </submittedName>
</protein>
<dbReference type="KEGG" id="dfc:DFI_02485"/>
<organism evidence="1 2">
    <name type="scientific">Deinococcus ficus</name>
    <dbReference type="NCBI Taxonomy" id="317577"/>
    <lineage>
        <taxon>Bacteria</taxon>
        <taxon>Thermotogati</taxon>
        <taxon>Deinococcota</taxon>
        <taxon>Deinococci</taxon>
        <taxon>Deinococcales</taxon>
        <taxon>Deinococcaceae</taxon>
        <taxon>Deinococcus</taxon>
    </lineage>
</organism>
<dbReference type="RefSeq" id="WP_027463338.1">
    <property type="nucleotide sequence ID" value="NZ_CP021081.1"/>
</dbReference>
<keyword evidence="1" id="KW-0418">Kinase</keyword>
<dbReference type="GO" id="GO:0016301">
    <property type="term" value="F:kinase activity"/>
    <property type="evidence" value="ECO:0007669"/>
    <property type="project" value="UniProtKB-KW"/>
</dbReference>
<dbReference type="Proteomes" id="UP000259030">
    <property type="component" value="Chromosome"/>
</dbReference>
<dbReference type="EMBL" id="CP021081">
    <property type="protein sequence ID" value="ASN80022.1"/>
    <property type="molecule type" value="Genomic_DNA"/>
</dbReference>
<dbReference type="InterPro" id="IPR027417">
    <property type="entry name" value="P-loop_NTPase"/>
</dbReference>
<dbReference type="AlphaFoldDB" id="A0A221STP4"/>